<evidence type="ECO:0000256" key="6">
    <source>
        <dbReference type="ARBA" id="ARBA00022989"/>
    </source>
</evidence>
<reference evidence="11" key="1">
    <citation type="submission" date="2020-05" db="EMBL/GenBank/DDBJ databases">
        <title>Phylogenomic resolution of chytrid fungi.</title>
        <authorList>
            <person name="Stajich J.E."/>
            <person name="Amses K."/>
            <person name="Simmons R."/>
            <person name="Seto K."/>
            <person name="Myers J."/>
            <person name="Bonds A."/>
            <person name="Quandt C.A."/>
            <person name="Barry K."/>
            <person name="Liu P."/>
            <person name="Grigoriev I."/>
            <person name="Longcore J.E."/>
            <person name="James T.Y."/>
        </authorList>
    </citation>
    <scope>NUCLEOTIDE SEQUENCE</scope>
    <source>
        <strain evidence="11">PLAUS21</strain>
    </source>
</reference>
<dbReference type="InterPro" id="IPR045221">
    <property type="entry name" value="Sphingomyelin_synth-like"/>
</dbReference>
<evidence type="ECO:0000256" key="3">
    <source>
        <dbReference type="ARBA" id="ARBA00022679"/>
    </source>
</evidence>
<name>A0AAD5UCM4_9FUNG</name>
<sequence length="282" mass="31619">MIYVQILNENEAIRNKSGPLVDTGFELFVFDKPISTAYADNFISLQCLLMGVYSLYCGKLIMIARRVFLLVGAVYCLRSFTLSMTHLPSPNPACPQVYREKSTYLYSTFMGYFTGQSFCSDLLFSGHTSVLMLGIWIIFSIPANHDSNLKKTITSSALFHQNLARICSICIAFAGIFSIAQSKLHYTVDIILGIIISGLVFVCYTACVGWASMYWYQNLNQDSDGDSSQTSEILPTEQLYDGMGVYNPLPMKLICFVGWLDAADLRVLDYHNNSYTQSINIL</sequence>
<dbReference type="GO" id="GO:0005789">
    <property type="term" value="C:endoplasmic reticulum membrane"/>
    <property type="evidence" value="ECO:0007669"/>
    <property type="project" value="TreeGrafter"/>
</dbReference>
<keyword evidence="8 9" id="KW-0472">Membrane</keyword>
<dbReference type="GO" id="GO:0046513">
    <property type="term" value="P:ceramide biosynthetic process"/>
    <property type="evidence" value="ECO:0007669"/>
    <property type="project" value="TreeGrafter"/>
</dbReference>
<evidence type="ECO:0000313" key="12">
    <source>
        <dbReference type="Proteomes" id="UP001210925"/>
    </source>
</evidence>
<keyword evidence="5" id="KW-0746">Sphingolipid metabolism</keyword>
<dbReference type="PANTHER" id="PTHR21290">
    <property type="entry name" value="SPHINGOMYELIN SYNTHETASE"/>
    <property type="match status" value="1"/>
</dbReference>
<dbReference type="AlphaFoldDB" id="A0AAD5UCM4"/>
<evidence type="ECO:0000256" key="2">
    <source>
        <dbReference type="ARBA" id="ARBA00005441"/>
    </source>
</evidence>
<comment type="similarity">
    <text evidence="2">Belongs to the sphingomyelin synthase family.</text>
</comment>
<feature type="domain" description="Sphingomyelin synthase-like" evidence="10">
    <location>
        <begin position="119"/>
        <end position="205"/>
    </location>
</feature>
<evidence type="ECO:0000256" key="9">
    <source>
        <dbReference type="SAM" id="Phobius"/>
    </source>
</evidence>
<protein>
    <recommendedName>
        <fullName evidence="10">Sphingomyelin synthase-like domain-containing protein</fullName>
    </recommendedName>
</protein>
<comment type="caution">
    <text evidence="11">The sequence shown here is derived from an EMBL/GenBank/DDBJ whole genome shotgun (WGS) entry which is preliminary data.</text>
</comment>
<evidence type="ECO:0000259" key="10">
    <source>
        <dbReference type="Pfam" id="PF14360"/>
    </source>
</evidence>
<dbReference type="GO" id="GO:0047493">
    <property type="term" value="F:ceramide cholinephosphotransferase activity"/>
    <property type="evidence" value="ECO:0007669"/>
    <property type="project" value="TreeGrafter"/>
</dbReference>
<keyword evidence="4 9" id="KW-0812">Transmembrane</keyword>
<organism evidence="11 12">
    <name type="scientific">Boothiomyces macroporosus</name>
    <dbReference type="NCBI Taxonomy" id="261099"/>
    <lineage>
        <taxon>Eukaryota</taxon>
        <taxon>Fungi</taxon>
        <taxon>Fungi incertae sedis</taxon>
        <taxon>Chytridiomycota</taxon>
        <taxon>Chytridiomycota incertae sedis</taxon>
        <taxon>Chytridiomycetes</taxon>
        <taxon>Rhizophydiales</taxon>
        <taxon>Terramycetaceae</taxon>
        <taxon>Boothiomyces</taxon>
    </lineage>
</organism>
<feature type="transmembrane region" description="Helical" evidence="9">
    <location>
        <begin position="68"/>
        <end position="87"/>
    </location>
</feature>
<feature type="transmembrane region" description="Helical" evidence="9">
    <location>
        <begin position="162"/>
        <end position="180"/>
    </location>
</feature>
<dbReference type="GO" id="GO:0005886">
    <property type="term" value="C:plasma membrane"/>
    <property type="evidence" value="ECO:0007669"/>
    <property type="project" value="TreeGrafter"/>
</dbReference>
<proteinExistence type="inferred from homology"/>
<dbReference type="PANTHER" id="PTHR21290:SF25">
    <property type="entry name" value="SPHINGOMYELIN SYNTHASE-RELATED PROTEIN 1"/>
    <property type="match status" value="1"/>
</dbReference>
<keyword evidence="3" id="KW-0808">Transferase</keyword>
<keyword evidence="6 9" id="KW-1133">Transmembrane helix</keyword>
<dbReference type="GO" id="GO:0000139">
    <property type="term" value="C:Golgi membrane"/>
    <property type="evidence" value="ECO:0007669"/>
    <property type="project" value="TreeGrafter"/>
</dbReference>
<feature type="transmembrane region" description="Helical" evidence="9">
    <location>
        <begin position="122"/>
        <end position="141"/>
    </location>
</feature>
<feature type="transmembrane region" description="Helical" evidence="9">
    <location>
        <begin position="37"/>
        <end position="56"/>
    </location>
</feature>
<dbReference type="Proteomes" id="UP001210925">
    <property type="component" value="Unassembled WGS sequence"/>
</dbReference>
<dbReference type="EMBL" id="JADGKB010000088">
    <property type="protein sequence ID" value="KAJ3254293.1"/>
    <property type="molecule type" value="Genomic_DNA"/>
</dbReference>
<gene>
    <name evidence="11" type="ORF">HK103_007263</name>
</gene>
<dbReference type="InterPro" id="IPR025749">
    <property type="entry name" value="Sphingomyelin_synth-like_dom"/>
</dbReference>
<keyword evidence="12" id="KW-1185">Reference proteome</keyword>
<evidence type="ECO:0000256" key="8">
    <source>
        <dbReference type="ARBA" id="ARBA00023136"/>
    </source>
</evidence>
<accession>A0AAD5UCM4</accession>
<dbReference type="GO" id="GO:0033188">
    <property type="term" value="F:sphingomyelin synthase activity"/>
    <property type="evidence" value="ECO:0007669"/>
    <property type="project" value="TreeGrafter"/>
</dbReference>
<comment type="subcellular location">
    <subcellularLocation>
        <location evidence="1">Membrane</location>
        <topology evidence="1">Multi-pass membrane protein</topology>
    </subcellularLocation>
</comment>
<dbReference type="Pfam" id="PF14360">
    <property type="entry name" value="PAP2_C"/>
    <property type="match status" value="1"/>
</dbReference>
<evidence type="ECO:0000256" key="1">
    <source>
        <dbReference type="ARBA" id="ARBA00004141"/>
    </source>
</evidence>
<evidence type="ECO:0000256" key="7">
    <source>
        <dbReference type="ARBA" id="ARBA00023098"/>
    </source>
</evidence>
<evidence type="ECO:0000256" key="5">
    <source>
        <dbReference type="ARBA" id="ARBA00022919"/>
    </source>
</evidence>
<evidence type="ECO:0000256" key="4">
    <source>
        <dbReference type="ARBA" id="ARBA00022692"/>
    </source>
</evidence>
<feature type="transmembrane region" description="Helical" evidence="9">
    <location>
        <begin position="186"/>
        <end position="211"/>
    </location>
</feature>
<evidence type="ECO:0000313" key="11">
    <source>
        <dbReference type="EMBL" id="KAJ3254293.1"/>
    </source>
</evidence>
<keyword evidence="7" id="KW-0443">Lipid metabolism</keyword>